<protein>
    <submittedName>
        <fullName evidence="1">Uncharacterized protein</fullName>
    </submittedName>
</protein>
<comment type="caution">
    <text evidence="1">The sequence shown here is derived from an EMBL/GenBank/DDBJ whole genome shotgun (WGS) entry which is preliminary data.</text>
</comment>
<reference evidence="1" key="1">
    <citation type="submission" date="2020-07" db="EMBL/GenBank/DDBJ databases">
        <title>Pseudomonas chaetoceroseae sp. nov., a new member of the Pseudomonas oleovorans group isolated from a culture of Chaetoceros calcitrans.</title>
        <authorList>
            <person name="Girard L."/>
            <person name="Lood C."/>
            <person name="De Mot R."/>
            <person name="Baudart J."/>
        </authorList>
    </citation>
    <scope>NUCLEOTIDE SEQUENCE</scope>
    <source>
        <strain evidence="1">536</strain>
    </source>
</reference>
<organism evidence="1 2">
    <name type="scientific">Pseudomonas chaetocerotis</name>
    <dbReference type="NCBI Taxonomy" id="2758695"/>
    <lineage>
        <taxon>Bacteria</taxon>
        <taxon>Pseudomonadati</taxon>
        <taxon>Pseudomonadota</taxon>
        <taxon>Gammaproteobacteria</taxon>
        <taxon>Pseudomonadales</taxon>
        <taxon>Pseudomonadaceae</taxon>
        <taxon>Pseudomonas</taxon>
    </lineage>
</organism>
<sequence>MMPSVFSQQKILDILALIRNIWTGQRPAEMSADKLTLRTITVVRRLRFSQSVQVDQPSTSMRLEKIKNYDVWII</sequence>
<keyword evidence="2" id="KW-1185">Reference proteome</keyword>
<dbReference type="RefSeq" id="WP_196476686.1">
    <property type="nucleotide sequence ID" value="NZ_JACFYX020000002.1"/>
</dbReference>
<proteinExistence type="predicted"/>
<accession>A0A931D7Y4</accession>
<name>A0A931D7Y4_9PSED</name>
<evidence type="ECO:0000313" key="1">
    <source>
        <dbReference type="EMBL" id="MBG0837773.1"/>
    </source>
</evidence>
<dbReference type="EMBL" id="JACFYX010000027">
    <property type="protein sequence ID" value="MBG0837773.1"/>
    <property type="molecule type" value="Genomic_DNA"/>
</dbReference>
<gene>
    <name evidence="1" type="ORF">H3221_21905</name>
</gene>
<dbReference type="AlphaFoldDB" id="A0A931D7Y4"/>
<evidence type="ECO:0000313" key="2">
    <source>
        <dbReference type="Proteomes" id="UP000596932"/>
    </source>
</evidence>
<dbReference type="Proteomes" id="UP000596932">
    <property type="component" value="Unassembled WGS sequence"/>
</dbReference>